<organism evidence="4">
    <name type="scientific">Tanacetum cinerariifolium</name>
    <name type="common">Dalmatian daisy</name>
    <name type="synonym">Chrysanthemum cinerariifolium</name>
    <dbReference type="NCBI Taxonomy" id="118510"/>
    <lineage>
        <taxon>Eukaryota</taxon>
        <taxon>Viridiplantae</taxon>
        <taxon>Streptophyta</taxon>
        <taxon>Embryophyta</taxon>
        <taxon>Tracheophyta</taxon>
        <taxon>Spermatophyta</taxon>
        <taxon>Magnoliopsida</taxon>
        <taxon>eudicotyledons</taxon>
        <taxon>Gunneridae</taxon>
        <taxon>Pentapetalae</taxon>
        <taxon>asterids</taxon>
        <taxon>campanulids</taxon>
        <taxon>Asterales</taxon>
        <taxon>Asteraceae</taxon>
        <taxon>Asteroideae</taxon>
        <taxon>Anthemideae</taxon>
        <taxon>Anthemidinae</taxon>
        <taxon>Tanacetum</taxon>
    </lineage>
</organism>
<reference evidence="4" key="1">
    <citation type="journal article" date="2019" name="Sci. Rep.">
        <title>Draft genome of Tanacetum cinerariifolium, the natural source of mosquito coil.</title>
        <authorList>
            <person name="Yamashiro T."/>
            <person name="Shiraishi A."/>
            <person name="Satake H."/>
            <person name="Nakayama K."/>
        </authorList>
    </citation>
    <scope>NUCLEOTIDE SEQUENCE</scope>
</reference>
<dbReference type="GO" id="GO:0008270">
    <property type="term" value="F:zinc ion binding"/>
    <property type="evidence" value="ECO:0007669"/>
    <property type="project" value="UniProtKB-KW"/>
</dbReference>
<dbReference type="AlphaFoldDB" id="A0A699RJ98"/>
<feature type="region of interest" description="Disordered" evidence="2">
    <location>
        <begin position="98"/>
        <end position="149"/>
    </location>
</feature>
<evidence type="ECO:0000313" key="4">
    <source>
        <dbReference type="EMBL" id="GFC86520.1"/>
    </source>
</evidence>
<feature type="non-terminal residue" evidence="4">
    <location>
        <position position="1"/>
    </location>
</feature>
<dbReference type="EMBL" id="BKCJ011105605">
    <property type="protein sequence ID" value="GFC86520.1"/>
    <property type="molecule type" value="Genomic_DNA"/>
</dbReference>
<name>A0A699RJ98_TANCI</name>
<dbReference type="InterPro" id="IPR001878">
    <property type="entry name" value="Znf_CCHC"/>
</dbReference>
<protein>
    <recommendedName>
        <fullName evidence="3">CCHC-type domain-containing protein</fullName>
    </recommendedName>
</protein>
<comment type="caution">
    <text evidence="4">The sequence shown here is derived from an EMBL/GenBank/DDBJ whole genome shotgun (WGS) entry which is preliminary data.</text>
</comment>
<feature type="compositionally biased region" description="Polar residues" evidence="2">
    <location>
        <begin position="137"/>
        <end position="149"/>
    </location>
</feature>
<keyword evidence="1" id="KW-0479">Metal-binding</keyword>
<evidence type="ECO:0000256" key="2">
    <source>
        <dbReference type="SAM" id="MobiDB-lite"/>
    </source>
</evidence>
<accession>A0A699RJ98</accession>
<dbReference type="GO" id="GO:0003676">
    <property type="term" value="F:nucleic acid binding"/>
    <property type="evidence" value="ECO:0007669"/>
    <property type="project" value="InterPro"/>
</dbReference>
<proteinExistence type="predicted"/>
<feature type="compositionally biased region" description="Polar residues" evidence="2">
    <location>
        <begin position="101"/>
        <end position="111"/>
    </location>
</feature>
<sequence length="149" mass="15749">KTNDSFSTVDVKILPQSDVKDPSPTNGLPSCSFKENVKPPKNLCNKSGTADRIPCKNNFARTKKCFVCGSKSHLIKDCHVYDTIDNFPSVVSKAASVLAGSKNSSTSTSAGRSIPAARRNRPASTSAGRSIPVASRNRPTFTSAGSSQS</sequence>
<dbReference type="PROSITE" id="PS50158">
    <property type="entry name" value="ZF_CCHC"/>
    <property type="match status" value="1"/>
</dbReference>
<gene>
    <name evidence="4" type="ORF">Tci_858490</name>
</gene>
<feature type="domain" description="CCHC-type" evidence="3">
    <location>
        <begin position="64"/>
        <end position="78"/>
    </location>
</feature>
<evidence type="ECO:0000256" key="1">
    <source>
        <dbReference type="PROSITE-ProRule" id="PRU00047"/>
    </source>
</evidence>
<keyword evidence="1" id="KW-0863">Zinc-finger</keyword>
<keyword evidence="1" id="KW-0862">Zinc</keyword>
<evidence type="ECO:0000259" key="3">
    <source>
        <dbReference type="PROSITE" id="PS50158"/>
    </source>
</evidence>